<evidence type="ECO:0000256" key="1">
    <source>
        <dbReference type="SAM" id="MobiDB-lite"/>
    </source>
</evidence>
<dbReference type="PANTHER" id="PTHR23088">
    <property type="entry name" value="NITRILASE-RELATED"/>
    <property type="match status" value="1"/>
</dbReference>
<dbReference type="Proteomes" id="UP000565723">
    <property type="component" value="Unassembled WGS sequence"/>
</dbReference>
<gene>
    <name evidence="3" type="ORF">HW564_01665</name>
</gene>
<organism evidence="3 4">
    <name type="scientific">Ruegeria pomeroyi</name>
    <dbReference type="NCBI Taxonomy" id="89184"/>
    <lineage>
        <taxon>Bacteria</taxon>
        <taxon>Pseudomonadati</taxon>
        <taxon>Pseudomonadota</taxon>
        <taxon>Alphaproteobacteria</taxon>
        <taxon>Rhodobacterales</taxon>
        <taxon>Roseobacteraceae</taxon>
        <taxon>Ruegeria</taxon>
    </lineage>
</organism>
<accession>A0A850LDA8</accession>
<comment type="caution">
    <text evidence="3">The sequence shown here is derived from an EMBL/GenBank/DDBJ whole genome shotgun (WGS) entry which is preliminary data.</text>
</comment>
<dbReference type="RefSeq" id="WP_011241860.1">
    <property type="nucleotide sequence ID" value="NZ_JABXIY010000005.1"/>
</dbReference>
<dbReference type="PROSITE" id="PS50263">
    <property type="entry name" value="CN_HYDROLASE"/>
    <property type="match status" value="1"/>
</dbReference>
<feature type="domain" description="CN hydrolase" evidence="2">
    <location>
        <begin position="1"/>
        <end position="258"/>
    </location>
</feature>
<dbReference type="CDD" id="cd07574">
    <property type="entry name" value="nitrilase_Rim1_like"/>
    <property type="match status" value="1"/>
</dbReference>
<evidence type="ECO:0000313" key="4">
    <source>
        <dbReference type="Proteomes" id="UP000565723"/>
    </source>
</evidence>
<proteinExistence type="predicted"/>
<name>A0A850LDA8_9RHOB</name>
<dbReference type="Pfam" id="PF00795">
    <property type="entry name" value="CN_hydrolase"/>
    <property type="match status" value="1"/>
</dbReference>
<dbReference type="PANTHER" id="PTHR23088:SF50">
    <property type="entry name" value="HYDROLASE YHCX"/>
    <property type="match status" value="1"/>
</dbReference>
<keyword evidence="3" id="KW-0378">Hydrolase</keyword>
<feature type="region of interest" description="Disordered" evidence="1">
    <location>
        <begin position="98"/>
        <end position="118"/>
    </location>
</feature>
<reference evidence="3 4" key="1">
    <citation type="journal article" date="2020" name="Proc. Natl. Acad. Sci. U.S.A.">
        <title>Ecological drivers of bacterial community assembly in synthetic phycospheres.</title>
        <authorList>
            <person name="Fu H."/>
            <person name="Uchimiya M."/>
            <person name="Gore J."/>
            <person name="Moran M.A."/>
        </authorList>
    </citation>
    <scope>NUCLEOTIDE SEQUENCE [LARGE SCALE GENOMIC DNA]</scope>
    <source>
        <strain evidence="3">HF-Din03</strain>
    </source>
</reference>
<evidence type="ECO:0000313" key="3">
    <source>
        <dbReference type="EMBL" id="NVK95612.1"/>
    </source>
</evidence>
<evidence type="ECO:0000259" key="2">
    <source>
        <dbReference type="PROSITE" id="PS50263"/>
    </source>
</evidence>
<dbReference type="InterPro" id="IPR003010">
    <property type="entry name" value="C-N_Hydrolase"/>
</dbReference>
<dbReference type="GO" id="GO:0016787">
    <property type="term" value="F:hydrolase activity"/>
    <property type="evidence" value="ECO:0007669"/>
    <property type="project" value="UniProtKB-KW"/>
</dbReference>
<dbReference type="SUPFAM" id="SSF56317">
    <property type="entry name" value="Carbon-nitrogen hydrolase"/>
    <property type="match status" value="1"/>
</dbReference>
<sequence>MKIATAAYPLDWLDSWAHYEDKLAGWVSEAAGQGADLLVFPEYGAMELSTLAGPAVAADLERSIHAVSERMEEAAALHLKLAGEYGVHVLGASAPVSTGDGRPVNRAELYTPGGGRDHQDKQIMTRFEREDWDIVPGGPLKLFDTELGRIGVLICYDSEFPLLGRALSEADILLVPSCTEALAGYSRVRIGAMARALENQCVSVMSSIVGNNDWSDAVDRNTGMGGIFGPPDKGFPGTGILAEGQLNRPGWTYAEIDLTAIAHVRADGGVLNRSHWVEQDGRAQSVTNSCLSAKAPLN</sequence>
<dbReference type="Gene3D" id="3.60.110.10">
    <property type="entry name" value="Carbon-nitrogen hydrolase"/>
    <property type="match status" value="1"/>
</dbReference>
<dbReference type="OMA" id="QDKQIMT"/>
<dbReference type="AlphaFoldDB" id="A0A850LDA8"/>
<protein>
    <submittedName>
        <fullName evidence="3">Carbon-nitrogen hydrolase family protein</fullName>
    </submittedName>
</protein>
<dbReference type="EMBL" id="JABXIY010000005">
    <property type="protein sequence ID" value="NVK95612.1"/>
    <property type="molecule type" value="Genomic_DNA"/>
</dbReference>
<dbReference type="InterPro" id="IPR036526">
    <property type="entry name" value="C-N_Hydrolase_sf"/>
</dbReference>